<sequence length="396" mass="45304">MPSDEYFRRTAITRLTDLSREDERLLFATIDEWRDACNLASDLAWKRYETKSDMQDLAYDRIRDETELGSQHAVLACHEVASVVTSCTEKLRNGKKASKPRFTARSITYDRRSMTVFPAKEQVSLTTLGDHARVRADLALPAEDDGYQYAFLDGEGWEYTESTLHYRDDEWYLHLGFRKLKADNAGSTTENGTVLGVDLGVNQIAVTSTARFFDAGELNHMRREFEKTRAGLQETGTQSAHRTLEARRGRERRYVRHVLHTVANGIVEEALEHGCDGIVFEDLEEIRMQLPEANWHSDWAFRTLKKYVKYKAEIEGLFIETIQPRNTSKQCAECGFTGDENRTGSEFECQSCGNRNHADYNAAKNVAKRYLRRGHQSSRRRGVSQYALKSGSRTPS</sequence>
<gene>
    <name evidence="9" type="ordered locus">Htur_3030</name>
</gene>
<proteinExistence type="inferred from homology"/>
<dbReference type="InterPro" id="IPR001959">
    <property type="entry name" value="Transposase"/>
</dbReference>
<evidence type="ECO:0000256" key="5">
    <source>
        <dbReference type="ARBA" id="ARBA00023172"/>
    </source>
</evidence>
<name>D2RYS9_HALTV</name>
<dbReference type="EMBL" id="CP001860">
    <property type="protein sequence ID" value="ADB61897.1"/>
    <property type="molecule type" value="Genomic_DNA"/>
</dbReference>
<reference evidence="9 10" key="1">
    <citation type="journal article" date="2010" name="Stand. Genomic Sci.">
        <title>Complete genome sequence of Haloterrigena turkmenica type strain (4k).</title>
        <authorList>
            <person name="Saunders E."/>
            <person name="Tindall B.J."/>
            <person name="Fahnrich R."/>
            <person name="Lapidus A."/>
            <person name="Copeland A."/>
            <person name="Del Rio T.G."/>
            <person name="Lucas S."/>
            <person name="Chen F."/>
            <person name="Tice H."/>
            <person name="Cheng J.F."/>
            <person name="Han C."/>
            <person name="Detter J.C."/>
            <person name="Bruce D."/>
            <person name="Goodwin L."/>
            <person name="Chain P."/>
            <person name="Pitluck S."/>
            <person name="Pati A."/>
            <person name="Ivanova N."/>
            <person name="Mavromatis K."/>
            <person name="Chen A."/>
            <person name="Palaniappan K."/>
            <person name="Land M."/>
            <person name="Hauser L."/>
            <person name="Chang Y.J."/>
            <person name="Jeffries C.D."/>
            <person name="Brettin T."/>
            <person name="Rohde M."/>
            <person name="Goker M."/>
            <person name="Bristow J."/>
            <person name="Eisen J.A."/>
            <person name="Markowitz V."/>
            <person name="Hugenholtz P."/>
            <person name="Klenk H.P."/>
            <person name="Kyrpides N.C."/>
        </authorList>
    </citation>
    <scope>NUCLEOTIDE SEQUENCE [LARGE SCALE GENOMIC DNA]</scope>
    <source>
        <strain evidence="10">ATCC 51198 / DSM 5511 / JCM 9101 / NCIMB 13204 / VKM B-1734 / 4k</strain>
    </source>
</reference>
<evidence type="ECO:0000313" key="9">
    <source>
        <dbReference type="EMBL" id="ADB61897.1"/>
    </source>
</evidence>
<comment type="similarity">
    <text evidence="1">In the C-terminal section; belongs to the transposase 35 family.</text>
</comment>
<comment type="similarity">
    <text evidence="2">In the N-terminal section; belongs to the transposase 2 family.</text>
</comment>
<dbReference type="Proteomes" id="UP000001903">
    <property type="component" value="Chromosome"/>
</dbReference>
<feature type="region of interest" description="Disordered" evidence="6">
    <location>
        <begin position="374"/>
        <end position="396"/>
    </location>
</feature>
<keyword evidence="10" id="KW-1185">Reference proteome</keyword>
<evidence type="ECO:0000259" key="7">
    <source>
        <dbReference type="Pfam" id="PF01385"/>
    </source>
</evidence>
<keyword evidence="3" id="KW-0815">Transposition</keyword>
<dbReference type="HOGENOM" id="CLU_032903_3_3_2"/>
<evidence type="ECO:0000256" key="4">
    <source>
        <dbReference type="ARBA" id="ARBA00023125"/>
    </source>
</evidence>
<keyword evidence="4" id="KW-0238">DNA-binding</keyword>
<dbReference type="AlphaFoldDB" id="D2RYS9"/>
<dbReference type="GO" id="GO:0006310">
    <property type="term" value="P:DNA recombination"/>
    <property type="evidence" value="ECO:0007669"/>
    <property type="project" value="UniProtKB-KW"/>
</dbReference>
<dbReference type="KEGG" id="htu:Htur_3030"/>
<organism evidence="9 10">
    <name type="scientific">Haloterrigena turkmenica (strain ATCC 51198 / DSM 5511 / JCM 9101 / NCIMB 13204 / VKM B-1734 / 4k)</name>
    <name type="common">Halococcus turkmenicus</name>
    <dbReference type="NCBI Taxonomy" id="543526"/>
    <lineage>
        <taxon>Archaea</taxon>
        <taxon>Methanobacteriati</taxon>
        <taxon>Methanobacteriota</taxon>
        <taxon>Stenosarchaea group</taxon>
        <taxon>Halobacteria</taxon>
        <taxon>Halobacteriales</taxon>
        <taxon>Natrialbaceae</taxon>
        <taxon>Haloterrigena</taxon>
    </lineage>
</organism>
<keyword evidence="5" id="KW-0233">DNA recombination</keyword>
<dbReference type="NCBIfam" id="NF040570">
    <property type="entry name" value="guided_TnpB"/>
    <property type="match status" value="1"/>
</dbReference>
<dbReference type="PANTHER" id="PTHR30405:SF26">
    <property type="entry name" value="TRANSPOSASE, PROBABLY IS605-TNPB FAMILY"/>
    <property type="match status" value="1"/>
</dbReference>
<evidence type="ECO:0000259" key="8">
    <source>
        <dbReference type="Pfam" id="PF07282"/>
    </source>
</evidence>
<evidence type="ECO:0000256" key="6">
    <source>
        <dbReference type="SAM" id="MobiDB-lite"/>
    </source>
</evidence>
<dbReference type="GeneID" id="8743648"/>
<dbReference type="PANTHER" id="PTHR30405">
    <property type="entry name" value="TRANSPOSASE"/>
    <property type="match status" value="1"/>
</dbReference>
<dbReference type="InterPro" id="IPR051399">
    <property type="entry name" value="RNA-guided_DNA_endo/Transpos"/>
</dbReference>
<dbReference type="GO" id="GO:0003677">
    <property type="term" value="F:DNA binding"/>
    <property type="evidence" value="ECO:0007669"/>
    <property type="project" value="UniProtKB-KW"/>
</dbReference>
<evidence type="ECO:0000256" key="2">
    <source>
        <dbReference type="ARBA" id="ARBA00011044"/>
    </source>
</evidence>
<evidence type="ECO:0000313" key="10">
    <source>
        <dbReference type="Proteomes" id="UP000001903"/>
    </source>
</evidence>
<accession>D2RYS9</accession>
<dbReference type="OrthoDB" id="210698at2157"/>
<feature type="domain" description="Cas12f1-like TNB" evidence="8">
    <location>
        <begin position="301"/>
        <end position="366"/>
    </location>
</feature>
<feature type="domain" description="Probable transposase IS891/IS1136/IS1341" evidence="7">
    <location>
        <begin position="187"/>
        <end position="286"/>
    </location>
</feature>
<dbReference type="RefSeq" id="WP_012944161.1">
    <property type="nucleotide sequence ID" value="NC_013743.1"/>
</dbReference>
<dbReference type="Pfam" id="PF01385">
    <property type="entry name" value="OrfB_IS605"/>
    <property type="match status" value="1"/>
</dbReference>
<evidence type="ECO:0000256" key="3">
    <source>
        <dbReference type="ARBA" id="ARBA00022578"/>
    </source>
</evidence>
<dbReference type="GO" id="GO:0032196">
    <property type="term" value="P:transposition"/>
    <property type="evidence" value="ECO:0007669"/>
    <property type="project" value="UniProtKB-KW"/>
</dbReference>
<dbReference type="Pfam" id="PF07282">
    <property type="entry name" value="Cas12f1-like_TNB"/>
    <property type="match status" value="1"/>
</dbReference>
<protein>
    <submittedName>
        <fullName evidence="9">Transposase, IS605 OrfB family</fullName>
    </submittedName>
</protein>
<dbReference type="NCBIfam" id="TIGR01766">
    <property type="entry name" value="IS200/IS605 family accessory protein TnpB-like domain"/>
    <property type="match status" value="1"/>
</dbReference>
<dbReference type="InterPro" id="IPR010095">
    <property type="entry name" value="Cas12f1-like_TNB"/>
</dbReference>
<dbReference type="STRING" id="543526.Htur_3030"/>
<dbReference type="eggNOG" id="arCOG00679">
    <property type="taxonomic scope" value="Archaea"/>
</dbReference>
<evidence type="ECO:0000256" key="1">
    <source>
        <dbReference type="ARBA" id="ARBA00008761"/>
    </source>
</evidence>